<dbReference type="SUPFAM" id="SSF74650">
    <property type="entry name" value="Galactose mutarotase-like"/>
    <property type="match status" value="1"/>
</dbReference>
<sequence length="127" mass="14921">MLIRTFHTSELENGKVLLRLAHLYETGDDRDYSVMEKVELKKLFPGKKAIEMLLFLNIYLSKMNLSANQERSEMEKKRLEWRVEGASEERRGLRGGAFDPTRLEVELAPSEIRTFEVEFDYIRMFGS</sequence>
<dbReference type="Gene3D" id="2.60.40.1360">
    <property type="match status" value="1"/>
</dbReference>
<dbReference type="InParanoid" id="A0A068VAR4"/>
<dbReference type="Pfam" id="PF17677">
    <property type="entry name" value="Glyco_hydro38C2"/>
    <property type="match status" value="1"/>
</dbReference>
<protein>
    <recommendedName>
        <fullName evidence="1">Glycosyl hydrolases family 38 C-terminal domain-containing protein</fullName>
    </recommendedName>
</protein>
<dbReference type="PANTHER" id="PTHR11607">
    <property type="entry name" value="ALPHA-MANNOSIDASE"/>
    <property type="match status" value="1"/>
</dbReference>
<evidence type="ECO:0000259" key="1">
    <source>
        <dbReference type="Pfam" id="PF17677"/>
    </source>
</evidence>
<dbReference type="PhylomeDB" id="A0A068VAR4"/>
<dbReference type="OrthoDB" id="2016903at2759"/>
<dbReference type="GO" id="GO:0030246">
    <property type="term" value="F:carbohydrate binding"/>
    <property type="evidence" value="ECO:0007669"/>
    <property type="project" value="InterPro"/>
</dbReference>
<evidence type="ECO:0000313" key="2">
    <source>
        <dbReference type="EMBL" id="CDP16738.1"/>
    </source>
</evidence>
<evidence type="ECO:0000313" key="3">
    <source>
        <dbReference type="Proteomes" id="UP000295252"/>
    </source>
</evidence>
<accession>A0A068VAR4</accession>
<dbReference type="Gramene" id="CDP16738">
    <property type="protein sequence ID" value="CDP16738"/>
    <property type="gene ID" value="GSCOC_T00019219001"/>
</dbReference>
<dbReference type="InterPro" id="IPR011013">
    <property type="entry name" value="Gal_mutarotase_sf_dom"/>
</dbReference>
<reference evidence="3" key="1">
    <citation type="journal article" date="2014" name="Science">
        <title>The coffee genome provides insight into the convergent evolution of caffeine biosynthesis.</title>
        <authorList>
            <person name="Denoeud F."/>
            <person name="Carretero-Paulet L."/>
            <person name="Dereeper A."/>
            <person name="Droc G."/>
            <person name="Guyot R."/>
            <person name="Pietrella M."/>
            <person name="Zheng C."/>
            <person name="Alberti A."/>
            <person name="Anthony F."/>
            <person name="Aprea G."/>
            <person name="Aury J.M."/>
            <person name="Bento P."/>
            <person name="Bernard M."/>
            <person name="Bocs S."/>
            <person name="Campa C."/>
            <person name="Cenci A."/>
            <person name="Combes M.C."/>
            <person name="Crouzillat D."/>
            <person name="Da Silva C."/>
            <person name="Daddiego L."/>
            <person name="De Bellis F."/>
            <person name="Dussert S."/>
            <person name="Garsmeur O."/>
            <person name="Gayraud T."/>
            <person name="Guignon V."/>
            <person name="Jahn K."/>
            <person name="Jamilloux V."/>
            <person name="Joet T."/>
            <person name="Labadie K."/>
            <person name="Lan T."/>
            <person name="Leclercq J."/>
            <person name="Lepelley M."/>
            <person name="Leroy T."/>
            <person name="Li L.T."/>
            <person name="Librado P."/>
            <person name="Lopez L."/>
            <person name="Munoz A."/>
            <person name="Noel B."/>
            <person name="Pallavicini A."/>
            <person name="Perrotta G."/>
            <person name="Poncet V."/>
            <person name="Pot D."/>
            <person name="Priyono X."/>
            <person name="Rigoreau M."/>
            <person name="Rouard M."/>
            <person name="Rozas J."/>
            <person name="Tranchant-Dubreuil C."/>
            <person name="VanBuren R."/>
            <person name="Zhang Q."/>
            <person name="Andrade A.C."/>
            <person name="Argout X."/>
            <person name="Bertrand B."/>
            <person name="de Kochko A."/>
            <person name="Graziosi G."/>
            <person name="Henry R.J."/>
            <person name="Jayarama X."/>
            <person name="Ming R."/>
            <person name="Nagai C."/>
            <person name="Rounsley S."/>
            <person name="Sankoff D."/>
            <person name="Giuliano G."/>
            <person name="Albert V.A."/>
            <person name="Wincker P."/>
            <person name="Lashermes P."/>
        </authorList>
    </citation>
    <scope>NUCLEOTIDE SEQUENCE [LARGE SCALE GENOMIC DNA]</scope>
    <source>
        <strain evidence="3">cv. DH200-94</strain>
    </source>
</reference>
<dbReference type="InterPro" id="IPR050843">
    <property type="entry name" value="Glycosyl_Hydrlase_38"/>
</dbReference>
<dbReference type="PANTHER" id="PTHR11607:SF60">
    <property type="entry name" value="ALPHA-MANNOSIDASE"/>
    <property type="match status" value="1"/>
</dbReference>
<dbReference type="GO" id="GO:0004559">
    <property type="term" value="F:alpha-mannosidase activity"/>
    <property type="evidence" value="ECO:0007669"/>
    <property type="project" value="TreeGrafter"/>
</dbReference>
<keyword evidence="3" id="KW-1185">Reference proteome</keyword>
<dbReference type="InterPro" id="IPR041147">
    <property type="entry name" value="GH38_C"/>
</dbReference>
<dbReference type="STRING" id="49390.A0A068VAR4"/>
<feature type="domain" description="Glycosyl hydrolases family 38 C-terminal" evidence="1">
    <location>
        <begin position="5"/>
        <end position="115"/>
    </location>
</feature>
<proteinExistence type="predicted"/>
<gene>
    <name evidence="2" type="ORF">GSCOC_T00019219001</name>
</gene>
<organism evidence="2 3">
    <name type="scientific">Coffea canephora</name>
    <name type="common">Robusta coffee</name>
    <dbReference type="NCBI Taxonomy" id="49390"/>
    <lineage>
        <taxon>Eukaryota</taxon>
        <taxon>Viridiplantae</taxon>
        <taxon>Streptophyta</taxon>
        <taxon>Embryophyta</taxon>
        <taxon>Tracheophyta</taxon>
        <taxon>Spermatophyta</taxon>
        <taxon>Magnoliopsida</taxon>
        <taxon>eudicotyledons</taxon>
        <taxon>Gunneridae</taxon>
        <taxon>Pentapetalae</taxon>
        <taxon>asterids</taxon>
        <taxon>lamiids</taxon>
        <taxon>Gentianales</taxon>
        <taxon>Rubiaceae</taxon>
        <taxon>Ixoroideae</taxon>
        <taxon>Gardenieae complex</taxon>
        <taxon>Bertiereae - Coffeeae clade</taxon>
        <taxon>Coffeeae</taxon>
        <taxon>Coffea</taxon>
    </lineage>
</organism>
<dbReference type="GO" id="GO:0005975">
    <property type="term" value="P:carbohydrate metabolic process"/>
    <property type="evidence" value="ECO:0007669"/>
    <property type="project" value="InterPro"/>
</dbReference>
<dbReference type="Proteomes" id="UP000295252">
    <property type="component" value="Chromosome IX"/>
</dbReference>
<dbReference type="EMBL" id="HG739219">
    <property type="protein sequence ID" value="CDP16738.1"/>
    <property type="molecule type" value="Genomic_DNA"/>
</dbReference>
<dbReference type="AlphaFoldDB" id="A0A068VAR4"/>
<name>A0A068VAR4_COFCA</name>